<dbReference type="SUPFAM" id="SSF52058">
    <property type="entry name" value="L domain-like"/>
    <property type="match status" value="1"/>
</dbReference>
<keyword evidence="8" id="KW-0677">Repeat</keyword>
<dbReference type="Gene3D" id="3.80.10.10">
    <property type="entry name" value="Ribonuclease Inhibitor"/>
    <property type="match status" value="1"/>
</dbReference>
<keyword evidence="5" id="KW-0433">Leucine-rich repeat</keyword>
<dbReference type="Proteomes" id="UP000737018">
    <property type="component" value="Unassembled WGS sequence"/>
</dbReference>
<dbReference type="PANTHER" id="PTHR48006:SF66">
    <property type="entry name" value="PROTEIN KINASE DOMAIN-CONTAINING PROTEIN"/>
    <property type="match status" value="1"/>
</dbReference>
<dbReference type="InterPro" id="IPR051824">
    <property type="entry name" value="LRR_Rcpt-Like_S/T_Kinase"/>
</dbReference>
<comment type="catalytic activity">
    <reaction evidence="14">
        <text>L-threonyl-[protein] + ATP = O-phospho-L-threonyl-[protein] + ADP + H(+)</text>
        <dbReference type="Rhea" id="RHEA:46608"/>
        <dbReference type="Rhea" id="RHEA-COMP:11060"/>
        <dbReference type="Rhea" id="RHEA-COMP:11605"/>
        <dbReference type="ChEBI" id="CHEBI:15378"/>
        <dbReference type="ChEBI" id="CHEBI:30013"/>
        <dbReference type="ChEBI" id="CHEBI:30616"/>
        <dbReference type="ChEBI" id="CHEBI:61977"/>
        <dbReference type="ChEBI" id="CHEBI:456216"/>
        <dbReference type="EC" id="2.7.11.1"/>
    </reaction>
</comment>
<proteinExistence type="predicted"/>
<comment type="subcellular location">
    <subcellularLocation>
        <location evidence="1">Membrane</location>
        <topology evidence="1">Single-pass type I membrane protein</topology>
    </subcellularLocation>
</comment>
<protein>
    <recommendedName>
        <fullName evidence="2">non-specific serine/threonine protein kinase</fullName>
        <ecNumber evidence="2">2.7.11.1</ecNumber>
    </recommendedName>
</protein>
<dbReference type="FunFam" id="3.80.10.10:FF:000041">
    <property type="entry name" value="LRR receptor-like serine/threonine-protein kinase ERECTA"/>
    <property type="match status" value="1"/>
</dbReference>
<dbReference type="InterPro" id="IPR032675">
    <property type="entry name" value="LRR_dom_sf"/>
</dbReference>
<keyword evidence="13" id="KW-0325">Glycoprotein</keyword>
<comment type="caution">
    <text evidence="17">The sequence shown here is derived from an EMBL/GenBank/DDBJ whole genome shotgun (WGS) entry which is preliminary data.</text>
</comment>
<evidence type="ECO:0000313" key="17">
    <source>
        <dbReference type="EMBL" id="KAF3949904.1"/>
    </source>
</evidence>
<dbReference type="GO" id="GO:0004674">
    <property type="term" value="F:protein serine/threonine kinase activity"/>
    <property type="evidence" value="ECO:0007669"/>
    <property type="project" value="UniProtKB-KW"/>
</dbReference>
<dbReference type="PANTHER" id="PTHR48006">
    <property type="entry name" value="LEUCINE-RICH REPEAT-CONTAINING PROTEIN DDB_G0281931-RELATED"/>
    <property type="match status" value="1"/>
</dbReference>
<dbReference type="Gene3D" id="2.60.120.430">
    <property type="entry name" value="Galactose-binding lectin"/>
    <property type="match status" value="1"/>
</dbReference>
<dbReference type="InterPro" id="IPR021720">
    <property type="entry name" value="Malectin_dom"/>
</dbReference>
<accession>A0A8J4VI55</accession>
<reference evidence="17" key="1">
    <citation type="submission" date="2020-03" db="EMBL/GenBank/DDBJ databases">
        <title>Castanea mollissima Vanexum genome sequencing.</title>
        <authorList>
            <person name="Staton M."/>
        </authorList>
    </citation>
    <scope>NUCLEOTIDE SEQUENCE</scope>
    <source>
        <tissue evidence="17">Leaf</tissue>
    </source>
</reference>
<evidence type="ECO:0000256" key="4">
    <source>
        <dbReference type="ARBA" id="ARBA00022553"/>
    </source>
</evidence>
<evidence type="ECO:0000256" key="6">
    <source>
        <dbReference type="ARBA" id="ARBA00022679"/>
    </source>
</evidence>
<evidence type="ECO:0000256" key="14">
    <source>
        <dbReference type="ARBA" id="ARBA00047899"/>
    </source>
</evidence>
<evidence type="ECO:0000259" key="16">
    <source>
        <dbReference type="Pfam" id="PF11721"/>
    </source>
</evidence>
<keyword evidence="9" id="KW-0547">Nucleotide-binding</keyword>
<evidence type="ECO:0000256" key="1">
    <source>
        <dbReference type="ARBA" id="ARBA00004479"/>
    </source>
</evidence>
<evidence type="ECO:0000256" key="2">
    <source>
        <dbReference type="ARBA" id="ARBA00012513"/>
    </source>
</evidence>
<evidence type="ECO:0000256" key="5">
    <source>
        <dbReference type="ARBA" id="ARBA00022614"/>
    </source>
</evidence>
<dbReference type="EMBL" id="JRKL02005797">
    <property type="protein sequence ID" value="KAF3949904.1"/>
    <property type="molecule type" value="Genomic_DNA"/>
</dbReference>
<evidence type="ECO:0000256" key="3">
    <source>
        <dbReference type="ARBA" id="ARBA00022527"/>
    </source>
</evidence>
<evidence type="ECO:0000256" key="12">
    <source>
        <dbReference type="ARBA" id="ARBA00023170"/>
    </source>
</evidence>
<keyword evidence="3" id="KW-0723">Serine/threonine-protein kinase</keyword>
<dbReference type="OrthoDB" id="1938112at2759"/>
<keyword evidence="10" id="KW-0067">ATP-binding</keyword>
<feature type="domain" description="Malectin" evidence="16">
    <location>
        <begin position="171"/>
        <end position="294"/>
    </location>
</feature>
<evidence type="ECO:0000256" key="13">
    <source>
        <dbReference type="ARBA" id="ARBA00023180"/>
    </source>
</evidence>
<evidence type="ECO:0000256" key="9">
    <source>
        <dbReference type="ARBA" id="ARBA00022741"/>
    </source>
</evidence>
<evidence type="ECO:0000256" key="10">
    <source>
        <dbReference type="ARBA" id="ARBA00022840"/>
    </source>
</evidence>
<sequence length="320" mass="36653">MKNLILSANNLSGELPVALTNLTKLKELRISSNNFTGRMPDFFRSWKQLEKLEIQASGFEGPIPSSNSILSNLTELDLSFNRLDGIIPYFGGLTKLTYLRLTSNLLTGSVLNWIMSRDSRYQIDLSYNNLVEHSAPTCQDNITFSKSFSGMDKLTLHECLDEYPCSKDWYSVHINCGGKASTVENIKYEVDDDPALAGKFFNVRENWGFSSSGKFWDLNTTANDHVANNVSILKMNESKLYRSARLSPLSITYYALCLANGRYKLTLHFAEIVIRDNRSFNSLGRRIFDIYVQVFCQIYFYLYNIVEELIELICCRKNWC</sequence>
<keyword evidence="11" id="KW-0472">Membrane</keyword>
<organism evidence="17 18">
    <name type="scientific">Castanea mollissima</name>
    <name type="common">Chinese chestnut</name>
    <dbReference type="NCBI Taxonomy" id="60419"/>
    <lineage>
        <taxon>Eukaryota</taxon>
        <taxon>Viridiplantae</taxon>
        <taxon>Streptophyta</taxon>
        <taxon>Embryophyta</taxon>
        <taxon>Tracheophyta</taxon>
        <taxon>Spermatophyta</taxon>
        <taxon>Magnoliopsida</taxon>
        <taxon>eudicotyledons</taxon>
        <taxon>Gunneridae</taxon>
        <taxon>Pentapetalae</taxon>
        <taxon>rosids</taxon>
        <taxon>fabids</taxon>
        <taxon>Fagales</taxon>
        <taxon>Fagaceae</taxon>
        <taxon>Castanea</taxon>
    </lineage>
</organism>
<keyword evidence="7" id="KW-0732">Signal</keyword>
<evidence type="ECO:0000313" key="18">
    <source>
        <dbReference type="Proteomes" id="UP000737018"/>
    </source>
</evidence>
<dbReference type="Pfam" id="PF00560">
    <property type="entry name" value="LRR_1"/>
    <property type="match status" value="2"/>
</dbReference>
<dbReference type="Pfam" id="PF11721">
    <property type="entry name" value="Malectin"/>
    <property type="match status" value="1"/>
</dbReference>
<comment type="catalytic activity">
    <reaction evidence="15">
        <text>L-seryl-[protein] + ATP = O-phospho-L-seryl-[protein] + ADP + H(+)</text>
        <dbReference type="Rhea" id="RHEA:17989"/>
        <dbReference type="Rhea" id="RHEA-COMP:9863"/>
        <dbReference type="Rhea" id="RHEA-COMP:11604"/>
        <dbReference type="ChEBI" id="CHEBI:15378"/>
        <dbReference type="ChEBI" id="CHEBI:29999"/>
        <dbReference type="ChEBI" id="CHEBI:30616"/>
        <dbReference type="ChEBI" id="CHEBI:83421"/>
        <dbReference type="ChEBI" id="CHEBI:456216"/>
        <dbReference type="EC" id="2.7.11.1"/>
    </reaction>
</comment>
<keyword evidence="3" id="KW-0418">Kinase</keyword>
<dbReference type="GO" id="GO:0016020">
    <property type="term" value="C:membrane"/>
    <property type="evidence" value="ECO:0007669"/>
    <property type="project" value="UniProtKB-SubCell"/>
</dbReference>
<evidence type="ECO:0000256" key="11">
    <source>
        <dbReference type="ARBA" id="ARBA00023136"/>
    </source>
</evidence>
<keyword evidence="6" id="KW-0808">Transferase</keyword>
<dbReference type="GO" id="GO:0005524">
    <property type="term" value="F:ATP binding"/>
    <property type="evidence" value="ECO:0007669"/>
    <property type="project" value="UniProtKB-KW"/>
</dbReference>
<keyword evidence="4" id="KW-0597">Phosphoprotein</keyword>
<dbReference type="InterPro" id="IPR001611">
    <property type="entry name" value="Leu-rich_rpt"/>
</dbReference>
<dbReference type="AlphaFoldDB" id="A0A8J4VI55"/>
<evidence type="ECO:0000256" key="15">
    <source>
        <dbReference type="ARBA" id="ARBA00048679"/>
    </source>
</evidence>
<keyword evidence="18" id="KW-1185">Reference proteome</keyword>
<keyword evidence="12" id="KW-0675">Receptor</keyword>
<gene>
    <name evidence="17" type="ORF">CMV_024279</name>
</gene>
<dbReference type="EC" id="2.7.11.1" evidence="2"/>
<evidence type="ECO:0000256" key="7">
    <source>
        <dbReference type="ARBA" id="ARBA00022729"/>
    </source>
</evidence>
<evidence type="ECO:0000256" key="8">
    <source>
        <dbReference type="ARBA" id="ARBA00022737"/>
    </source>
</evidence>
<name>A0A8J4VI55_9ROSI</name>